<evidence type="ECO:0000256" key="1">
    <source>
        <dbReference type="ARBA" id="ARBA00001933"/>
    </source>
</evidence>
<comment type="similarity">
    <text evidence="3 9">Belongs to the class-II pyridoxal-phosphate-dependent aminotransferase family. Histidinol-phosphate aminotransferase subfamily.</text>
</comment>
<evidence type="ECO:0000256" key="10">
    <source>
        <dbReference type="SAM" id="MobiDB-lite"/>
    </source>
</evidence>
<dbReference type="PANTHER" id="PTHR43643:SF3">
    <property type="entry name" value="HISTIDINOL-PHOSPHATE AMINOTRANSFERASE"/>
    <property type="match status" value="1"/>
</dbReference>
<keyword evidence="13" id="KW-1185">Reference proteome</keyword>
<gene>
    <name evidence="9" type="primary">hisC</name>
    <name evidence="12" type="ORF">SAMN04489760_11145</name>
</gene>
<sequence>MLSRRLMSLTPYVPGEQPRDRSYLKLNTNESPYPPSPRIEAFLRSYDISLLRLYPDPWSLSLRQTMAKKYGLTEDHIFVGNGSDEILSFVWYAFFDGQYGRLLFPQYTYSFYPVYCDYYDISYRRIPVNPDFSLNVDALIGNEGDPSCGIVFPNPNAPTGIALPLDKIRDLLERYPQDRVVVIDEAYIDFGGESAVGLISSHENLLIVRTCSKSFSLAGLRLGYAMGSPGLIRALFITKDSFNSYTVGRLTQAIGEIALEDEDWFADKIARIIEVRTFFSAALEEQNWQVLPSKANFVFARKPGETGQRVYERLKERGILVRYFNVEGIRDFVRITIGTREDMNRLLEETKSLF</sequence>
<organism evidence="12 13">
    <name type="scientific">Syntrophus gentianae</name>
    <dbReference type="NCBI Taxonomy" id="43775"/>
    <lineage>
        <taxon>Bacteria</taxon>
        <taxon>Pseudomonadati</taxon>
        <taxon>Thermodesulfobacteriota</taxon>
        <taxon>Syntrophia</taxon>
        <taxon>Syntrophales</taxon>
        <taxon>Syntrophaceae</taxon>
        <taxon>Syntrophus</taxon>
    </lineage>
</organism>
<dbReference type="InterPro" id="IPR005861">
    <property type="entry name" value="HisP_aminotrans"/>
</dbReference>
<evidence type="ECO:0000259" key="11">
    <source>
        <dbReference type="Pfam" id="PF00155"/>
    </source>
</evidence>
<dbReference type="SUPFAM" id="SSF53383">
    <property type="entry name" value="PLP-dependent transferases"/>
    <property type="match status" value="1"/>
</dbReference>
<evidence type="ECO:0000256" key="7">
    <source>
        <dbReference type="ARBA" id="ARBA00022898"/>
    </source>
</evidence>
<dbReference type="NCBIfam" id="TIGR01141">
    <property type="entry name" value="hisC"/>
    <property type="match status" value="1"/>
</dbReference>
<feature type="region of interest" description="Disordered" evidence="10">
    <location>
        <begin position="1"/>
        <end position="20"/>
    </location>
</feature>
<dbReference type="GO" id="GO:0030170">
    <property type="term" value="F:pyridoxal phosphate binding"/>
    <property type="evidence" value="ECO:0007669"/>
    <property type="project" value="InterPro"/>
</dbReference>
<dbReference type="Proteomes" id="UP000198744">
    <property type="component" value="Unassembled WGS sequence"/>
</dbReference>
<dbReference type="Gene3D" id="3.40.640.10">
    <property type="entry name" value="Type I PLP-dependent aspartate aminotransferase-like (Major domain)"/>
    <property type="match status" value="1"/>
</dbReference>
<dbReference type="Gene3D" id="3.90.1150.10">
    <property type="entry name" value="Aspartate Aminotransferase, domain 1"/>
    <property type="match status" value="1"/>
</dbReference>
<dbReference type="InterPro" id="IPR050106">
    <property type="entry name" value="HistidinolP_aminotransfase"/>
</dbReference>
<dbReference type="HAMAP" id="MF_01023">
    <property type="entry name" value="HisC_aminotrans_2"/>
    <property type="match status" value="1"/>
</dbReference>
<evidence type="ECO:0000256" key="5">
    <source>
        <dbReference type="ARBA" id="ARBA00022576"/>
    </source>
</evidence>
<evidence type="ECO:0000256" key="4">
    <source>
        <dbReference type="ARBA" id="ARBA00011738"/>
    </source>
</evidence>
<proteinExistence type="inferred from homology"/>
<evidence type="ECO:0000256" key="3">
    <source>
        <dbReference type="ARBA" id="ARBA00007970"/>
    </source>
</evidence>
<comment type="subunit">
    <text evidence="4 9">Homodimer.</text>
</comment>
<evidence type="ECO:0000256" key="2">
    <source>
        <dbReference type="ARBA" id="ARBA00005011"/>
    </source>
</evidence>
<dbReference type="STRING" id="43775.SAMN04489760_11145"/>
<keyword evidence="9" id="KW-0028">Amino-acid biosynthesis</keyword>
<accession>A0A1H7XLX9</accession>
<dbReference type="InterPro" id="IPR015421">
    <property type="entry name" value="PyrdxlP-dep_Trfase_major"/>
</dbReference>
<evidence type="ECO:0000313" key="13">
    <source>
        <dbReference type="Proteomes" id="UP000198744"/>
    </source>
</evidence>
<protein>
    <recommendedName>
        <fullName evidence="9">Histidinol-phosphate aminotransferase</fullName>
        <ecNumber evidence="9">2.6.1.9</ecNumber>
    </recommendedName>
    <alternativeName>
        <fullName evidence="9">Imidazole acetol-phosphate transaminase</fullName>
    </alternativeName>
</protein>
<comment type="catalytic activity">
    <reaction evidence="8 9">
        <text>L-histidinol phosphate + 2-oxoglutarate = 3-(imidazol-4-yl)-2-oxopropyl phosphate + L-glutamate</text>
        <dbReference type="Rhea" id="RHEA:23744"/>
        <dbReference type="ChEBI" id="CHEBI:16810"/>
        <dbReference type="ChEBI" id="CHEBI:29985"/>
        <dbReference type="ChEBI" id="CHEBI:57766"/>
        <dbReference type="ChEBI" id="CHEBI:57980"/>
        <dbReference type="EC" id="2.6.1.9"/>
    </reaction>
</comment>
<dbReference type="OrthoDB" id="9813612at2"/>
<dbReference type="InterPro" id="IPR015422">
    <property type="entry name" value="PyrdxlP-dep_Trfase_small"/>
</dbReference>
<dbReference type="EC" id="2.6.1.9" evidence="9"/>
<name>A0A1H7XLX9_9BACT</name>
<comment type="pathway">
    <text evidence="2 9">Amino-acid biosynthesis; L-histidine biosynthesis; L-histidine from 5-phospho-alpha-D-ribose 1-diphosphate: step 7/9.</text>
</comment>
<dbReference type="InterPro" id="IPR004839">
    <property type="entry name" value="Aminotransferase_I/II_large"/>
</dbReference>
<dbReference type="PANTHER" id="PTHR43643">
    <property type="entry name" value="HISTIDINOL-PHOSPHATE AMINOTRANSFERASE 2"/>
    <property type="match status" value="1"/>
</dbReference>
<keyword evidence="7 9" id="KW-0663">Pyridoxal phosphate</keyword>
<dbReference type="GO" id="GO:0004400">
    <property type="term" value="F:histidinol-phosphate transaminase activity"/>
    <property type="evidence" value="ECO:0007669"/>
    <property type="project" value="UniProtKB-UniRule"/>
</dbReference>
<comment type="cofactor">
    <cofactor evidence="1 9">
        <name>pyridoxal 5'-phosphate</name>
        <dbReference type="ChEBI" id="CHEBI:597326"/>
    </cofactor>
</comment>
<evidence type="ECO:0000256" key="9">
    <source>
        <dbReference type="HAMAP-Rule" id="MF_01023"/>
    </source>
</evidence>
<dbReference type="InterPro" id="IPR015424">
    <property type="entry name" value="PyrdxlP-dep_Trfase"/>
</dbReference>
<keyword evidence="9" id="KW-0368">Histidine biosynthesis</keyword>
<dbReference type="Pfam" id="PF00155">
    <property type="entry name" value="Aminotran_1_2"/>
    <property type="match status" value="1"/>
</dbReference>
<evidence type="ECO:0000256" key="6">
    <source>
        <dbReference type="ARBA" id="ARBA00022679"/>
    </source>
</evidence>
<evidence type="ECO:0000313" key="12">
    <source>
        <dbReference type="EMBL" id="SEM34780.1"/>
    </source>
</evidence>
<dbReference type="CDD" id="cd00609">
    <property type="entry name" value="AAT_like"/>
    <property type="match status" value="1"/>
</dbReference>
<dbReference type="EMBL" id="FOBS01000011">
    <property type="protein sequence ID" value="SEM34780.1"/>
    <property type="molecule type" value="Genomic_DNA"/>
</dbReference>
<feature type="modified residue" description="N6-(pyridoxal phosphate)lysine" evidence="9">
    <location>
        <position position="213"/>
    </location>
</feature>
<keyword evidence="6 9" id="KW-0808">Transferase</keyword>
<feature type="domain" description="Aminotransferase class I/classII large" evidence="11">
    <location>
        <begin position="23"/>
        <end position="348"/>
    </location>
</feature>
<dbReference type="GO" id="GO:0000105">
    <property type="term" value="P:L-histidine biosynthetic process"/>
    <property type="evidence" value="ECO:0007669"/>
    <property type="project" value="UniProtKB-UniRule"/>
</dbReference>
<keyword evidence="5 9" id="KW-0032">Aminotransferase</keyword>
<dbReference type="RefSeq" id="WP_093883389.1">
    <property type="nucleotide sequence ID" value="NZ_FOBS01000011.1"/>
</dbReference>
<dbReference type="AlphaFoldDB" id="A0A1H7XLX9"/>
<dbReference type="UniPathway" id="UPA00031">
    <property type="reaction ID" value="UER00012"/>
</dbReference>
<evidence type="ECO:0000256" key="8">
    <source>
        <dbReference type="ARBA" id="ARBA00047481"/>
    </source>
</evidence>
<reference evidence="12 13" key="1">
    <citation type="submission" date="2016-10" db="EMBL/GenBank/DDBJ databases">
        <authorList>
            <person name="de Groot N.N."/>
        </authorList>
    </citation>
    <scope>NUCLEOTIDE SEQUENCE [LARGE SCALE GENOMIC DNA]</scope>
    <source>
        <strain evidence="12 13">DSM 8423</strain>
    </source>
</reference>